<comment type="caution">
    <text evidence="1">The sequence shown here is derived from an EMBL/GenBank/DDBJ whole genome shotgun (WGS) entry which is preliminary data.</text>
</comment>
<gene>
    <name evidence="1" type="ORF">Vadar_017123</name>
</gene>
<proteinExistence type="predicted"/>
<accession>A0ACB7X1B0</accession>
<name>A0ACB7X1B0_9ERIC</name>
<dbReference type="EMBL" id="CM037152">
    <property type="protein sequence ID" value="KAH7834537.1"/>
    <property type="molecule type" value="Genomic_DNA"/>
</dbReference>
<keyword evidence="2" id="KW-1185">Reference proteome</keyword>
<evidence type="ECO:0000313" key="2">
    <source>
        <dbReference type="Proteomes" id="UP000828048"/>
    </source>
</evidence>
<reference evidence="1 2" key="1">
    <citation type="journal article" date="2021" name="Hortic Res">
        <title>High-quality reference genome and annotation aids understanding of berry development for evergreen blueberry (Vaccinium darrowii).</title>
        <authorList>
            <person name="Yu J."/>
            <person name="Hulse-Kemp A.M."/>
            <person name="Babiker E."/>
            <person name="Staton M."/>
        </authorList>
    </citation>
    <scope>NUCLEOTIDE SEQUENCE [LARGE SCALE GENOMIC DNA]</scope>
    <source>
        <strain evidence="2">cv. NJ 8807/NJ 8810</strain>
        <tissue evidence="1">Young leaf</tissue>
    </source>
</reference>
<dbReference type="Proteomes" id="UP000828048">
    <property type="component" value="Chromosome 2"/>
</dbReference>
<evidence type="ECO:0000313" key="1">
    <source>
        <dbReference type="EMBL" id="KAH7834537.1"/>
    </source>
</evidence>
<sequence>MVFVLEFHKAFHLSTVYGFNQSSERRSLWSDMKSLRAGIGGRAWMQLGDFNVVRKPSERLEGFDSTAAAEFNSCIDFLNMDDMPTKGFWYTRSNKRGGDGDNKSRLDRAVVNAGWMDDYLDSEVCVEAPANLRRSYLPLGRPLQEDVACKGSAKS</sequence>
<organism evidence="1 2">
    <name type="scientific">Vaccinium darrowii</name>
    <dbReference type="NCBI Taxonomy" id="229202"/>
    <lineage>
        <taxon>Eukaryota</taxon>
        <taxon>Viridiplantae</taxon>
        <taxon>Streptophyta</taxon>
        <taxon>Embryophyta</taxon>
        <taxon>Tracheophyta</taxon>
        <taxon>Spermatophyta</taxon>
        <taxon>Magnoliopsida</taxon>
        <taxon>eudicotyledons</taxon>
        <taxon>Gunneridae</taxon>
        <taxon>Pentapetalae</taxon>
        <taxon>asterids</taxon>
        <taxon>Ericales</taxon>
        <taxon>Ericaceae</taxon>
        <taxon>Vaccinioideae</taxon>
        <taxon>Vaccinieae</taxon>
        <taxon>Vaccinium</taxon>
    </lineage>
</organism>
<protein>
    <submittedName>
        <fullName evidence="1">Uncharacterized protein</fullName>
    </submittedName>
</protein>